<dbReference type="Gene3D" id="3.40.640.10">
    <property type="entry name" value="Type I PLP-dependent aspartate aminotransferase-like (Major domain)"/>
    <property type="match status" value="1"/>
</dbReference>
<proteinExistence type="inferred from homology"/>
<dbReference type="GO" id="GO:0016829">
    <property type="term" value="F:lyase activity"/>
    <property type="evidence" value="ECO:0007669"/>
    <property type="project" value="UniProtKB-UniRule"/>
</dbReference>
<sequence length="801" mass="89859">MLEFQNVFTEAEADAIESEFQRIKNNVYLDHAGTTLYPNSLIDASGQVLKENLFCNPHTCKVTGDLIDQARYRILQHFNTDATEYAVIFTANASAALKLVGECFNFGEDANNAGAFYYCQENHTSVLGMRELVRTKRLYVLTKDEILENLKHTNGVDKNGFDAEISSNGRSELKTNSLVAYSAQCNFSGYKMPLDTIAAIQKYGLVEHGTHVGDEPNGKEAAESNFYICLDTASYVASNFLDLRKYKPDFCCISFYKMFGFPTGVGALLVSRRGQTVLQKRYYGGGTVNIAMTRQNFHEKRPNFTTRFEDGTLPFLTITALLEGFRVLERLVPATAKQLPVQRISAHVYALAKYGHDSLVALRHTNGAPLIEFYNHNGYEDITVQGGVVTFNVLHDDGTYVGFAEVSCIAAVHNIQIRTGCFCNPGACQWFLHLSNADIRKQYEAGHVCSDFTDLVDGLPTGAVRMSFGYMTRVSDVDKAVAMIRDCYLTTSAERLRIMESVKLPEVLRHVPQRLKPQLKRICIYPIKSCGAFDITSAWPLTNSGFKYDRAWMIVDVNGMAITQKHFTRLCLIRPLVKLKEEILELRFPGMAAVQLPLKMNAVDESKRVESTFCQSKVCNDLVEGVDCGEEVGKWLSDCLETSGLRLVRQNAERRTQDGVSKDISLANQAQFLLVNRASVRWLANKVETEKEPLDYTVDRFRGNLILETASPFEENSFEEISIGGVDFKVEGFCTRCQMICIDQHNGQKTNEPLRTIAREFSGKIRFGIYLSLKQPQAENSLVSCSAEVKIKKQEEHGAEQ</sequence>
<dbReference type="InterPro" id="IPR015422">
    <property type="entry name" value="PyrdxlP-dep_Trfase_small"/>
</dbReference>
<accession>A0A034WQ45</accession>
<evidence type="ECO:0000259" key="5">
    <source>
        <dbReference type="PROSITE" id="PS51340"/>
    </source>
</evidence>
<comment type="similarity">
    <text evidence="4">Belongs to the class-V pyridoxal-phosphate-dependent aminotransferase family. MOCOS subfamily.</text>
</comment>
<dbReference type="SUPFAM" id="SSF50800">
    <property type="entry name" value="PK beta-barrel domain-like"/>
    <property type="match status" value="1"/>
</dbReference>
<dbReference type="AlphaFoldDB" id="A0A034WQ45"/>
<feature type="modified residue" description="N6-(pyridoxal phosphate)lysine" evidence="4">
    <location>
        <position position="257"/>
    </location>
</feature>
<protein>
    <recommendedName>
        <fullName evidence="4">Molybdenum cofactor sulfurase</fullName>
        <shortName evidence="4">MCS</shortName>
        <shortName evidence="4">MOS</shortName>
        <shortName evidence="4">MoCo sulfurase</shortName>
        <ecNumber evidence="4">2.8.1.9</ecNumber>
    </recommendedName>
    <alternativeName>
        <fullName evidence="4">Molybdenum cofactor sulfurtransferase</fullName>
    </alternativeName>
    <alternativeName>
        <fullName evidence="4">Protein maroon-like</fullName>
        <shortName evidence="4">Ma-l</shortName>
    </alternativeName>
</protein>
<dbReference type="InterPro" id="IPR028886">
    <property type="entry name" value="MoCo_sulfurase"/>
</dbReference>
<dbReference type="EMBL" id="GAKP01003064">
    <property type="protein sequence ID" value="JAC55888.1"/>
    <property type="molecule type" value="Transcribed_RNA"/>
</dbReference>
<comment type="function">
    <text evidence="4">Sulfurates the molybdenum cofactor. Sulfation of molybdenum is essential for xanthine dehydrogenase (XDH) and aldehyde oxidase (ADO) enzymes in which molybdenum cofactor is liganded by 1 oxygen and 1 sulfur atom in active form.</text>
</comment>
<dbReference type="OrthoDB" id="420046at2759"/>
<reference evidence="6" key="1">
    <citation type="journal article" date="2014" name="BMC Genomics">
        <title>Characterizing the developmental transcriptome of the oriental fruit fly, Bactrocera dorsalis (Diptera: Tephritidae) through comparative genomic analysis with Drosophila melanogaster utilizing modENCODE datasets.</title>
        <authorList>
            <person name="Geib S.M."/>
            <person name="Calla B."/>
            <person name="Hall B."/>
            <person name="Hou S."/>
            <person name="Manoukis N.C."/>
        </authorList>
    </citation>
    <scope>NUCLEOTIDE SEQUENCE</scope>
    <source>
        <strain evidence="6">Punador</strain>
    </source>
</reference>
<dbReference type="Pfam" id="PF00266">
    <property type="entry name" value="Aminotran_5"/>
    <property type="match status" value="2"/>
</dbReference>
<dbReference type="Pfam" id="PF03473">
    <property type="entry name" value="MOSC"/>
    <property type="match status" value="1"/>
</dbReference>
<gene>
    <name evidence="6" type="primary">MOCO3</name>
    <name evidence="4" type="synonym">mal</name>
</gene>
<dbReference type="InterPro" id="IPR015421">
    <property type="entry name" value="PyrdxlP-dep_Trfase_major"/>
</dbReference>
<dbReference type="InterPro" id="IPR000192">
    <property type="entry name" value="Aminotrans_V_dom"/>
</dbReference>
<dbReference type="EC" id="2.8.1.9" evidence="4"/>
<dbReference type="InterPro" id="IPR005303">
    <property type="entry name" value="MOCOS_middle"/>
</dbReference>
<name>A0A034WQ45_BACDO</name>
<dbReference type="EMBL" id="GAKP01003069">
    <property type="protein sequence ID" value="JAC55883.1"/>
    <property type="molecule type" value="Transcribed_RNA"/>
</dbReference>
<dbReference type="HAMAP" id="MF_03050">
    <property type="entry name" value="MOCOS"/>
    <property type="match status" value="1"/>
</dbReference>
<feature type="active site" evidence="4">
    <location>
        <position position="423"/>
    </location>
</feature>
<comment type="catalytic activity">
    <reaction evidence="4">
        <text>Mo-molybdopterin + L-cysteine + AH2 = thio-Mo-molybdopterin + L-alanine + A + H2O</text>
        <dbReference type="Rhea" id="RHEA:42636"/>
        <dbReference type="ChEBI" id="CHEBI:13193"/>
        <dbReference type="ChEBI" id="CHEBI:15377"/>
        <dbReference type="ChEBI" id="CHEBI:17499"/>
        <dbReference type="ChEBI" id="CHEBI:35235"/>
        <dbReference type="ChEBI" id="CHEBI:57972"/>
        <dbReference type="ChEBI" id="CHEBI:71302"/>
        <dbReference type="ChEBI" id="CHEBI:82685"/>
        <dbReference type="EC" id="2.8.1.9"/>
    </reaction>
</comment>
<dbReference type="GO" id="GO:0008265">
    <property type="term" value="F:molybdenum cofactor sulfurtransferase activity"/>
    <property type="evidence" value="ECO:0007669"/>
    <property type="project" value="UniProtKB-UniRule"/>
</dbReference>
<dbReference type="GO" id="GO:0030151">
    <property type="term" value="F:molybdenum ion binding"/>
    <property type="evidence" value="ECO:0007669"/>
    <property type="project" value="UniProtKB-UniRule"/>
</dbReference>
<dbReference type="FunFam" id="3.40.640.10:FF:000119">
    <property type="entry name" value="Molybdenum cofactor sulfurase"/>
    <property type="match status" value="1"/>
</dbReference>
<dbReference type="Gene3D" id="3.90.1150.10">
    <property type="entry name" value="Aspartate Aminotransferase, domain 1"/>
    <property type="match status" value="1"/>
</dbReference>
<keyword evidence="1 4" id="KW-0808">Transferase</keyword>
<comment type="cofactor">
    <cofactor evidence="4">
        <name>pyridoxal 5'-phosphate</name>
        <dbReference type="ChEBI" id="CHEBI:597326"/>
    </cofactor>
</comment>
<dbReference type="KEGG" id="bdr:105229732"/>
<evidence type="ECO:0000256" key="2">
    <source>
        <dbReference type="ARBA" id="ARBA00022898"/>
    </source>
</evidence>
<dbReference type="InterPro" id="IPR011037">
    <property type="entry name" value="Pyrv_Knase-like_insert_dom_sf"/>
</dbReference>
<dbReference type="PANTHER" id="PTHR14237:SF80">
    <property type="entry name" value="MOLYBDENUM COFACTOR SULFURASE"/>
    <property type="match status" value="1"/>
</dbReference>
<keyword evidence="2 4" id="KW-0663">Pyridoxal phosphate</keyword>
<dbReference type="SUPFAM" id="SSF53383">
    <property type="entry name" value="PLP-dependent transferases"/>
    <property type="match status" value="1"/>
</dbReference>
<dbReference type="GeneID" id="105229732"/>
<evidence type="ECO:0000256" key="4">
    <source>
        <dbReference type="HAMAP-Rule" id="MF_03050"/>
    </source>
</evidence>
<dbReference type="RefSeq" id="XP_011208467.2">
    <property type="nucleotide sequence ID" value="XM_011210165.4"/>
</dbReference>
<dbReference type="PROSITE" id="PS51340">
    <property type="entry name" value="MOSC"/>
    <property type="match status" value="1"/>
</dbReference>
<dbReference type="GO" id="GO:0030170">
    <property type="term" value="F:pyridoxal phosphate binding"/>
    <property type="evidence" value="ECO:0007669"/>
    <property type="project" value="UniProtKB-UniRule"/>
</dbReference>
<dbReference type="CTD" id="4118"/>
<dbReference type="EMBL" id="GAKP01003066">
    <property type="protein sequence ID" value="JAC55886.1"/>
    <property type="molecule type" value="Transcribed_RNA"/>
</dbReference>
<dbReference type="PANTHER" id="PTHR14237">
    <property type="entry name" value="MOLYBDOPTERIN COFACTOR SULFURASE MOSC"/>
    <property type="match status" value="1"/>
</dbReference>
<evidence type="ECO:0000256" key="1">
    <source>
        <dbReference type="ARBA" id="ARBA00022679"/>
    </source>
</evidence>
<evidence type="ECO:0000256" key="3">
    <source>
        <dbReference type="ARBA" id="ARBA00023150"/>
    </source>
</evidence>
<keyword evidence="3 4" id="KW-0501">Molybdenum cofactor biosynthesis</keyword>
<dbReference type="SUPFAM" id="SSF141673">
    <property type="entry name" value="MOSC N-terminal domain-like"/>
    <property type="match status" value="1"/>
</dbReference>
<dbReference type="InterPro" id="IPR015424">
    <property type="entry name" value="PyrdxlP-dep_Trfase"/>
</dbReference>
<evidence type="ECO:0000313" key="6">
    <source>
        <dbReference type="EMBL" id="JAC55883.1"/>
    </source>
</evidence>
<dbReference type="Pfam" id="PF03476">
    <property type="entry name" value="MOSC_N"/>
    <property type="match status" value="1"/>
</dbReference>
<feature type="domain" description="MOSC" evidence="5">
    <location>
        <begin position="645"/>
        <end position="792"/>
    </location>
</feature>
<organism evidence="6">
    <name type="scientific">Bactrocera dorsalis</name>
    <name type="common">Oriental fruit fly</name>
    <name type="synonym">Dacus dorsalis</name>
    <dbReference type="NCBI Taxonomy" id="27457"/>
    <lineage>
        <taxon>Eukaryota</taxon>
        <taxon>Metazoa</taxon>
        <taxon>Ecdysozoa</taxon>
        <taxon>Arthropoda</taxon>
        <taxon>Hexapoda</taxon>
        <taxon>Insecta</taxon>
        <taxon>Pterygota</taxon>
        <taxon>Neoptera</taxon>
        <taxon>Endopterygota</taxon>
        <taxon>Diptera</taxon>
        <taxon>Brachycera</taxon>
        <taxon>Muscomorpha</taxon>
        <taxon>Tephritoidea</taxon>
        <taxon>Tephritidae</taxon>
        <taxon>Bactrocera</taxon>
        <taxon>Bactrocera</taxon>
    </lineage>
</organism>
<dbReference type="InterPro" id="IPR005302">
    <property type="entry name" value="MoCF_Sase_C"/>
</dbReference>
<dbReference type="GO" id="GO:0006777">
    <property type="term" value="P:Mo-molybdopterin cofactor biosynthetic process"/>
    <property type="evidence" value="ECO:0007669"/>
    <property type="project" value="UniProtKB-UniRule"/>
</dbReference>